<protein>
    <recommendedName>
        <fullName evidence="2">Acyltransferase 3 domain-containing protein</fullName>
    </recommendedName>
</protein>
<dbReference type="OrthoDB" id="9796461at2"/>
<dbReference type="GO" id="GO:0016020">
    <property type="term" value="C:membrane"/>
    <property type="evidence" value="ECO:0007669"/>
    <property type="project" value="TreeGrafter"/>
</dbReference>
<dbReference type="EMBL" id="WEGI01000003">
    <property type="protein sequence ID" value="MQY25985.1"/>
    <property type="molecule type" value="Genomic_DNA"/>
</dbReference>
<evidence type="ECO:0000259" key="2">
    <source>
        <dbReference type="Pfam" id="PF01757"/>
    </source>
</evidence>
<feature type="transmembrane region" description="Helical" evidence="1">
    <location>
        <begin position="101"/>
        <end position="124"/>
    </location>
</feature>
<comment type="caution">
    <text evidence="3">The sequence shown here is derived from an EMBL/GenBank/DDBJ whole genome shotgun (WGS) entry which is preliminary data.</text>
</comment>
<evidence type="ECO:0000313" key="4">
    <source>
        <dbReference type="Proteomes" id="UP000431401"/>
    </source>
</evidence>
<gene>
    <name evidence="3" type="ORF">NRB56_15440</name>
</gene>
<organism evidence="3 4">
    <name type="scientific">Nocardia aurantia</name>
    <dbReference type="NCBI Taxonomy" id="2585199"/>
    <lineage>
        <taxon>Bacteria</taxon>
        <taxon>Bacillati</taxon>
        <taxon>Actinomycetota</taxon>
        <taxon>Actinomycetes</taxon>
        <taxon>Mycobacteriales</taxon>
        <taxon>Nocardiaceae</taxon>
        <taxon>Nocardia</taxon>
    </lineage>
</organism>
<feature type="transmembrane region" description="Helical" evidence="1">
    <location>
        <begin position="361"/>
        <end position="386"/>
    </location>
</feature>
<dbReference type="Proteomes" id="UP000431401">
    <property type="component" value="Unassembled WGS sequence"/>
</dbReference>
<dbReference type="PANTHER" id="PTHR23028:SF53">
    <property type="entry name" value="ACYL_TRANSF_3 DOMAIN-CONTAINING PROTEIN"/>
    <property type="match status" value="1"/>
</dbReference>
<feature type="transmembrane region" description="Helical" evidence="1">
    <location>
        <begin position="144"/>
        <end position="166"/>
    </location>
</feature>
<feature type="transmembrane region" description="Helical" evidence="1">
    <location>
        <begin position="21"/>
        <end position="41"/>
    </location>
</feature>
<feature type="transmembrane region" description="Helical" evidence="1">
    <location>
        <begin position="334"/>
        <end position="355"/>
    </location>
</feature>
<feature type="domain" description="Acyltransferase 3" evidence="2">
    <location>
        <begin position="17"/>
        <end position="379"/>
    </location>
</feature>
<feature type="transmembrane region" description="Helical" evidence="1">
    <location>
        <begin position="61"/>
        <end position="80"/>
    </location>
</feature>
<dbReference type="RefSeq" id="WP_153339832.1">
    <property type="nucleotide sequence ID" value="NZ_WEGI01000003.1"/>
</dbReference>
<dbReference type="AlphaFoldDB" id="A0A7K0DJJ8"/>
<feature type="transmembrane region" description="Helical" evidence="1">
    <location>
        <begin position="178"/>
        <end position="196"/>
    </location>
</feature>
<evidence type="ECO:0000313" key="3">
    <source>
        <dbReference type="EMBL" id="MQY25985.1"/>
    </source>
</evidence>
<dbReference type="Pfam" id="PF01757">
    <property type="entry name" value="Acyl_transf_3"/>
    <property type="match status" value="1"/>
</dbReference>
<accession>A0A7K0DJJ8</accession>
<reference evidence="3 4" key="1">
    <citation type="submission" date="2019-10" db="EMBL/GenBank/DDBJ databases">
        <title>Nocardia macrotermitis sp. nov. and Nocardia aurantia sp. nov., isolated from the gut of fungus growing-termite Macrotermes natalensis.</title>
        <authorList>
            <person name="Benndorf R."/>
            <person name="Schwitalla J."/>
            <person name="Martin K."/>
            <person name="De Beer W."/>
            <person name="Kaster A.-K."/>
            <person name="Vollmers J."/>
            <person name="Poulsen M."/>
            <person name="Beemelmanns C."/>
        </authorList>
    </citation>
    <scope>NUCLEOTIDE SEQUENCE [LARGE SCALE GENOMIC DNA]</scope>
    <source>
        <strain evidence="3 4">RB56</strain>
    </source>
</reference>
<keyword evidence="1" id="KW-0472">Membrane</keyword>
<dbReference type="InterPro" id="IPR002656">
    <property type="entry name" value="Acyl_transf_3_dom"/>
</dbReference>
<dbReference type="GO" id="GO:0009103">
    <property type="term" value="P:lipopolysaccharide biosynthetic process"/>
    <property type="evidence" value="ECO:0007669"/>
    <property type="project" value="TreeGrafter"/>
</dbReference>
<keyword evidence="1" id="KW-1133">Transmembrane helix</keyword>
<dbReference type="InterPro" id="IPR050879">
    <property type="entry name" value="Acyltransferase_3"/>
</dbReference>
<dbReference type="GO" id="GO:0016747">
    <property type="term" value="F:acyltransferase activity, transferring groups other than amino-acyl groups"/>
    <property type="evidence" value="ECO:0007669"/>
    <property type="project" value="InterPro"/>
</dbReference>
<evidence type="ECO:0000256" key="1">
    <source>
        <dbReference type="SAM" id="Phobius"/>
    </source>
</evidence>
<keyword evidence="1" id="KW-0812">Transmembrane</keyword>
<dbReference type="PANTHER" id="PTHR23028">
    <property type="entry name" value="ACETYLTRANSFERASE"/>
    <property type="match status" value="1"/>
</dbReference>
<name>A0A7K0DJJ8_9NOCA</name>
<keyword evidence="4" id="KW-1185">Reference proteome</keyword>
<feature type="transmembrane region" description="Helical" evidence="1">
    <location>
        <begin position="294"/>
        <end position="313"/>
    </location>
</feature>
<proteinExistence type="predicted"/>
<sequence length="419" mass="46604">MSDPSRMETGVREQLPALTGARWWAAFAVFVLHALVFLPVYPFQKSALFRNLHWWLPMQLGAAGVTFFFVLSGFVICWSARPGTTRRSFYRRRALKIFPTHLAAALVFVAAASVPVSRLVVWLPDALLVHAWVPTWSTVGGLNVPSWSLCSEVLFYLSFPAALPLVRRIPRNRLYPAVAALLLLIAALHLGLYLWADGPKGIANTFAPRLLNGDESPRYEIHASPRWFAQRDIPVTPSYWLGYTFPATRLPEFYLGVVAARLVRENLWRNLRLGPPLAATALTYATTWLVPIDFKMSALTVAPMTAVVATLAARDRAGISGINASRPMQWLGEISYAFYLIQFPVMVILTRFLIGGHRYGFLGWLCYASAAAALSVLAAAALYHYLDQPIMKRLARPRLPIPARLAARRASTGTGSFPR</sequence>